<keyword evidence="5 7" id="KW-1133">Transmembrane helix</keyword>
<evidence type="ECO:0000259" key="8">
    <source>
        <dbReference type="Pfam" id="PF06808"/>
    </source>
</evidence>
<protein>
    <submittedName>
        <fullName evidence="9">TRAP transporter large permease</fullName>
    </submittedName>
</protein>
<dbReference type="Proteomes" id="UP001597414">
    <property type="component" value="Unassembled WGS sequence"/>
</dbReference>
<organism evidence="9 10">
    <name type="scientific">Shivajiella indica</name>
    <dbReference type="NCBI Taxonomy" id="872115"/>
    <lineage>
        <taxon>Bacteria</taxon>
        <taxon>Pseudomonadati</taxon>
        <taxon>Bacteroidota</taxon>
        <taxon>Cytophagia</taxon>
        <taxon>Cytophagales</taxon>
        <taxon>Cyclobacteriaceae</taxon>
        <taxon>Shivajiella</taxon>
    </lineage>
</organism>
<feature type="transmembrane region" description="Helical" evidence="7">
    <location>
        <begin position="212"/>
        <end position="233"/>
    </location>
</feature>
<sequence length="425" mass="46491">MIFLLFGLFILFALFRVPIAYSLGLTALCYLIFGLDIPLEMIPHKMVKGLDNYVFLAIPLFLLAGRLMNAGGITNELFSFARILVGHYRGGLAQTNVLSSILFSWMSGSAVATVGALGEVNLKAMRENGFNDKFSASIITASSVLGPIIPPSIPFIIYAAMTENSVGKLFVGGIIPGLLIAVFLSLMIYLLSLKNNYPKDPPPKSESIFKGFKKAFIPLLMPVIMLGGILAGIFTPTEAAGVAAFYAFVIGIFYYKTIKWKDLPDIFVETMVTTAVITFIISTTTPFSYLLTIEDAGQTITASVISFTQNKWVVLLLVNLILLFFGAILEAGVVLILFTPILYPLALDLGIDPIHFGVIMVVNLMIGVATPPVGVCLFMMSHISKIKVEVLMKAIIPFLIPMFLVLLLVTYFPEISMILVNKWMK</sequence>
<feature type="transmembrane region" description="Helical" evidence="7">
    <location>
        <begin position="53"/>
        <end position="73"/>
    </location>
</feature>
<dbReference type="PANTHER" id="PTHR33362:SF3">
    <property type="entry name" value="SIALIC ACID TRAP TRANSPORTER PERMEASE PROTEIN SIAT"/>
    <property type="match status" value="1"/>
</dbReference>
<comment type="caution">
    <text evidence="9">The sequence shown here is derived from an EMBL/GenBank/DDBJ whole genome shotgun (WGS) entry which is preliminary data.</text>
</comment>
<keyword evidence="2" id="KW-1003">Cell membrane</keyword>
<feature type="transmembrane region" description="Helical" evidence="7">
    <location>
        <begin position="169"/>
        <end position="191"/>
    </location>
</feature>
<dbReference type="InterPro" id="IPR010656">
    <property type="entry name" value="DctM"/>
</dbReference>
<proteinExistence type="predicted"/>
<evidence type="ECO:0000313" key="9">
    <source>
        <dbReference type="EMBL" id="MFD2200386.1"/>
    </source>
</evidence>
<evidence type="ECO:0000256" key="4">
    <source>
        <dbReference type="ARBA" id="ARBA00022692"/>
    </source>
</evidence>
<feature type="transmembrane region" description="Helical" evidence="7">
    <location>
        <begin position="312"/>
        <end position="342"/>
    </location>
</feature>
<dbReference type="PIRSF" id="PIRSF006066">
    <property type="entry name" value="HI0050"/>
    <property type="match status" value="1"/>
</dbReference>
<feature type="transmembrane region" description="Helical" evidence="7">
    <location>
        <begin position="134"/>
        <end position="157"/>
    </location>
</feature>
<feature type="transmembrane region" description="Helical" evidence="7">
    <location>
        <begin position="390"/>
        <end position="412"/>
    </location>
</feature>
<comment type="subcellular location">
    <subcellularLocation>
        <location evidence="1">Cell inner membrane</location>
        <topology evidence="1">Multi-pass membrane protein</topology>
    </subcellularLocation>
</comment>
<evidence type="ECO:0000256" key="1">
    <source>
        <dbReference type="ARBA" id="ARBA00004429"/>
    </source>
</evidence>
<keyword evidence="6 7" id="KW-0472">Membrane</keyword>
<feature type="transmembrane region" description="Helical" evidence="7">
    <location>
        <begin position="239"/>
        <end position="255"/>
    </location>
</feature>
<dbReference type="Pfam" id="PF06808">
    <property type="entry name" value="DctM"/>
    <property type="match status" value="1"/>
</dbReference>
<feature type="transmembrane region" description="Helical" evidence="7">
    <location>
        <begin position="6"/>
        <end position="33"/>
    </location>
</feature>
<evidence type="ECO:0000313" key="10">
    <source>
        <dbReference type="Proteomes" id="UP001597414"/>
    </source>
</evidence>
<feature type="transmembrane region" description="Helical" evidence="7">
    <location>
        <begin position="102"/>
        <end position="122"/>
    </location>
</feature>
<feature type="transmembrane region" description="Helical" evidence="7">
    <location>
        <begin position="354"/>
        <end position="378"/>
    </location>
</feature>
<evidence type="ECO:0000256" key="6">
    <source>
        <dbReference type="ARBA" id="ARBA00023136"/>
    </source>
</evidence>
<dbReference type="NCBIfam" id="TIGR00786">
    <property type="entry name" value="dctM"/>
    <property type="match status" value="1"/>
</dbReference>
<dbReference type="EMBL" id="JBHUIV010000005">
    <property type="protein sequence ID" value="MFD2200386.1"/>
    <property type="molecule type" value="Genomic_DNA"/>
</dbReference>
<accession>A0ABW5B6L7</accession>
<dbReference type="PANTHER" id="PTHR33362">
    <property type="entry name" value="SIALIC ACID TRAP TRANSPORTER PERMEASE PROTEIN SIAT-RELATED"/>
    <property type="match status" value="1"/>
</dbReference>
<evidence type="ECO:0000256" key="2">
    <source>
        <dbReference type="ARBA" id="ARBA00022475"/>
    </source>
</evidence>
<reference evidence="10" key="1">
    <citation type="journal article" date="2019" name="Int. J. Syst. Evol. Microbiol.">
        <title>The Global Catalogue of Microorganisms (GCM) 10K type strain sequencing project: providing services to taxonomists for standard genome sequencing and annotation.</title>
        <authorList>
            <consortium name="The Broad Institute Genomics Platform"/>
            <consortium name="The Broad Institute Genome Sequencing Center for Infectious Disease"/>
            <person name="Wu L."/>
            <person name="Ma J."/>
        </authorList>
    </citation>
    <scope>NUCLEOTIDE SEQUENCE [LARGE SCALE GENOMIC DNA]</scope>
    <source>
        <strain evidence="10">KCTC 19812</strain>
    </source>
</reference>
<gene>
    <name evidence="9" type="ORF">ACFSKV_02330</name>
</gene>
<keyword evidence="4 7" id="KW-0812">Transmembrane</keyword>
<name>A0ABW5B6L7_9BACT</name>
<dbReference type="InterPro" id="IPR004681">
    <property type="entry name" value="TRAP_DctM"/>
</dbReference>
<feature type="domain" description="TRAP C4-dicarboxylate transport system permease DctM subunit" evidence="8">
    <location>
        <begin position="6"/>
        <end position="415"/>
    </location>
</feature>
<keyword evidence="3" id="KW-0997">Cell inner membrane</keyword>
<evidence type="ECO:0000256" key="7">
    <source>
        <dbReference type="SAM" id="Phobius"/>
    </source>
</evidence>
<dbReference type="RefSeq" id="WP_380800069.1">
    <property type="nucleotide sequence ID" value="NZ_JBHUIV010000005.1"/>
</dbReference>
<keyword evidence="10" id="KW-1185">Reference proteome</keyword>
<evidence type="ECO:0000256" key="5">
    <source>
        <dbReference type="ARBA" id="ARBA00022989"/>
    </source>
</evidence>
<evidence type="ECO:0000256" key="3">
    <source>
        <dbReference type="ARBA" id="ARBA00022519"/>
    </source>
</evidence>